<evidence type="ECO:0000256" key="7">
    <source>
        <dbReference type="SAM" id="MobiDB-lite"/>
    </source>
</evidence>
<accession>A0A9W9AJP7</accession>
<dbReference type="Proteomes" id="UP001150266">
    <property type="component" value="Unassembled WGS sequence"/>
</dbReference>
<dbReference type="GO" id="GO:0005634">
    <property type="term" value="C:nucleus"/>
    <property type="evidence" value="ECO:0007669"/>
    <property type="project" value="UniProtKB-SubCell"/>
</dbReference>
<evidence type="ECO:0000256" key="5">
    <source>
        <dbReference type="ARBA" id="ARBA00023163"/>
    </source>
</evidence>
<dbReference type="EMBL" id="JAOTPV010000004">
    <property type="protein sequence ID" value="KAJ4483400.1"/>
    <property type="molecule type" value="Genomic_DNA"/>
</dbReference>
<keyword evidence="4" id="KW-0238">DNA-binding</keyword>
<evidence type="ECO:0000259" key="8">
    <source>
        <dbReference type="Pfam" id="PF02229"/>
    </source>
</evidence>
<dbReference type="SUPFAM" id="SSF54447">
    <property type="entry name" value="ssDNA-binding transcriptional regulator domain"/>
    <property type="match status" value="1"/>
</dbReference>
<dbReference type="InterPro" id="IPR009044">
    <property type="entry name" value="ssDNA-bd_transcriptional_reg"/>
</dbReference>
<proteinExistence type="inferred from homology"/>
<gene>
    <name evidence="9" type="ORF">J3R30DRAFT_3448161</name>
</gene>
<evidence type="ECO:0000313" key="10">
    <source>
        <dbReference type="Proteomes" id="UP001150266"/>
    </source>
</evidence>
<evidence type="ECO:0000256" key="3">
    <source>
        <dbReference type="ARBA" id="ARBA00023015"/>
    </source>
</evidence>
<feature type="domain" description="Transcriptional coactivator p15 (PC4) C-terminal" evidence="8">
    <location>
        <begin position="99"/>
        <end position="149"/>
    </location>
</feature>
<dbReference type="OrthoDB" id="2505440at2759"/>
<feature type="compositionally biased region" description="Acidic residues" evidence="7">
    <location>
        <begin position="43"/>
        <end position="66"/>
    </location>
</feature>
<keyword evidence="5" id="KW-0804">Transcription</keyword>
<feature type="region of interest" description="Disordered" evidence="7">
    <location>
        <begin position="1"/>
        <end position="96"/>
    </location>
</feature>
<dbReference type="GO" id="GO:0060261">
    <property type="term" value="P:positive regulation of transcription initiation by RNA polymerase II"/>
    <property type="evidence" value="ECO:0007669"/>
    <property type="project" value="InterPro"/>
</dbReference>
<sequence length="166" mass="18505">MVKRKIDKASDDSGHLAESPANSSSKSLGRGVKKPKIVMQADFESDEEAEEAQEEEEDEEENEEEEPKLKKKARSKPVQSSSSSGLSVRKNSEGDQYIDLGKMKRATVRSFKGSTFVDIREFYGDSAESMKPGKKGISLTPEQWEVLKNGASVIDELFTVEQKKKK</sequence>
<keyword evidence="3" id="KW-0805">Transcription regulation</keyword>
<evidence type="ECO:0000256" key="2">
    <source>
        <dbReference type="ARBA" id="ARBA00009001"/>
    </source>
</evidence>
<dbReference type="Gene3D" id="2.30.31.10">
    <property type="entry name" value="Transcriptional Coactivator Pc4, Chain A"/>
    <property type="match status" value="1"/>
</dbReference>
<dbReference type="Pfam" id="PF02229">
    <property type="entry name" value="PC4"/>
    <property type="match status" value="1"/>
</dbReference>
<comment type="caution">
    <text evidence="9">The sequence shown here is derived from an EMBL/GenBank/DDBJ whole genome shotgun (WGS) entry which is preliminary data.</text>
</comment>
<comment type="similarity">
    <text evidence="2">Belongs to the transcriptional coactivator PC4 family.</text>
</comment>
<evidence type="ECO:0000256" key="1">
    <source>
        <dbReference type="ARBA" id="ARBA00004123"/>
    </source>
</evidence>
<name>A0A9W9AJP7_9AGAR</name>
<keyword evidence="10" id="KW-1185">Reference proteome</keyword>
<dbReference type="InterPro" id="IPR045125">
    <property type="entry name" value="Sub1/Tcp4-like"/>
</dbReference>
<feature type="compositionally biased region" description="Low complexity" evidence="7">
    <location>
        <begin position="76"/>
        <end position="89"/>
    </location>
</feature>
<dbReference type="InterPro" id="IPR003173">
    <property type="entry name" value="PC4_C"/>
</dbReference>
<dbReference type="GO" id="GO:0003677">
    <property type="term" value="F:DNA binding"/>
    <property type="evidence" value="ECO:0007669"/>
    <property type="project" value="UniProtKB-KW"/>
</dbReference>
<comment type="subcellular location">
    <subcellularLocation>
        <location evidence="1">Nucleus</location>
    </subcellularLocation>
</comment>
<organism evidence="9 10">
    <name type="scientific">Lentinula aciculospora</name>
    <dbReference type="NCBI Taxonomy" id="153920"/>
    <lineage>
        <taxon>Eukaryota</taxon>
        <taxon>Fungi</taxon>
        <taxon>Dikarya</taxon>
        <taxon>Basidiomycota</taxon>
        <taxon>Agaricomycotina</taxon>
        <taxon>Agaricomycetes</taxon>
        <taxon>Agaricomycetidae</taxon>
        <taxon>Agaricales</taxon>
        <taxon>Marasmiineae</taxon>
        <taxon>Omphalotaceae</taxon>
        <taxon>Lentinula</taxon>
    </lineage>
</organism>
<evidence type="ECO:0000256" key="4">
    <source>
        <dbReference type="ARBA" id="ARBA00023125"/>
    </source>
</evidence>
<dbReference type="GO" id="GO:0003713">
    <property type="term" value="F:transcription coactivator activity"/>
    <property type="evidence" value="ECO:0007669"/>
    <property type="project" value="InterPro"/>
</dbReference>
<evidence type="ECO:0000313" key="9">
    <source>
        <dbReference type="EMBL" id="KAJ4483400.1"/>
    </source>
</evidence>
<reference evidence="9" key="1">
    <citation type="submission" date="2022-08" db="EMBL/GenBank/DDBJ databases">
        <title>A Global Phylogenomic Analysis of the Shiitake Genus Lentinula.</title>
        <authorList>
            <consortium name="DOE Joint Genome Institute"/>
            <person name="Sierra-Patev S."/>
            <person name="Min B."/>
            <person name="Naranjo-Ortiz M."/>
            <person name="Looney B."/>
            <person name="Konkel Z."/>
            <person name="Slot J.C."/>
            <person name="Sakamoto Y."/>
            <person name="Steenwyk J.L."/>
            <person name="Rokas A."/>
            <person name="Carro J."/>
            <person name="Camarero S."/>
            <person name="Ferreira P."/>
            <person name="Molpeceres G."/>
            <person name="Ruiz-Duenas F.J."/>
            <person name="Serrano A."/>
            <person name="Henrissat B."/>
            <person name="Drula E."/>
            <person name="Hughes K.W."/>
            <person name="Mata J.L."/>
            <person name="Ishikawa N.K."/>
            <person name="Vargas-Isla R."/>
            <person name="Ushijima S."/>
            <person name="Smith C.A."/>
            <person name="Ahrendt S."/>
            <person name="Andreopoulos W."/>
            <person name="He G."/>
            <person name="Labutti K."/>
            <person name="Lipzen A."/>
            <person name="Ng V."/>
            <person name="Riley R."/>
            <person name="Sandor L."/>
            <person name="Barry K."/>
            <person name="Martinez A.T."/>
            <person name="Xiao Y."/>
            <person name="Gibbons J.G."/>
            <person name="Terashima K."/>
            <person name="Grigoriev I.V."/>
            <person name="Hibbett D.S."/>
        </authorList>
    </citation>
    <scope>NUCLEOTIDE SEQUENCE</scope>
    <source>
        <strain evidence="9">JLM2183</strain>
    </source>
</reference>
<evidence type="ECO:0000256" key="6">
    <source>
        <dbReference type="ARBA" id="ARBA00023242"/>
    </source>
</evidence>
<protein>
    <submittedName>
        <fullName evidence="9">Transcriptional Coactivator p15-domain-containing protein</fullName>
    </submittedName>
</protein>
<dbReference type="PANTHER" id="PTHR13215">
    <property type="entry name" value="RNA POLYMERASE II TRANSCRIPTIONAL COACTIVATOR"/>
    <property type="match status" value="1"/>
</dbReference>
<keyword evidence="6" id="KW-0539">Nucleus</keyword>
<dbReference type="AlphaFoldDB" id="A0A9W9AJP7"/>